<dbReference type="Proteomes" id="UP000825935">
    <property type="component" value="Chromosome 3"/>
</dbReference>
<keyword evidence="3" id="KW-1185">Reference proteome</keyword>
<name>A0A8T2V570_CERRI</name>
<keyword evidence="1" id="KW-0812">Transmembrane</keyword>
<dbReference type="EMBL" id="CM035408">
    <property type="protein sequence ID" value="KAH7442178.1"/>
    <property type="molecule type" value="Genomic_DNA"/>
</dbReference>
<dbReference type="OrthoDB" id="1865221at2759"/>
<accession>A0A8T2V570</accession>
<dbReference type="PANTHER" id="PTHR46996:SF6">
    <property type="entry name" value="OS05G0488500 PROTEIN"/>
    <property type="match status" value="1"/>
</dbReference>
<protein>
    <recommendedName>
        <fullName evidence="4">Ribosomal protein L34e superfamily protein</fullName>
    </recommendedName>
</protein>
<keyword evidence="1" id="KW-1133">Transmembrane helix</keyword>
<evidence type="ECO:0000313" key="2">
    <source>
        <dbReference type="EMBL" id="KAH7442178.1"/>
    </source>
</evidence>
<comment type="caution">
    <text evidence="2">The sequence shown here is derived from an EMBL/GenBank/DDBJ whole genome shotgun (WGS) entry which is preliminary data.</text>
</comment>
<proteinExistence type="predicted"/>
<sequence length="266" mass="29241">MVVDCRSLIEFCKAFERYRSMTSSLSLREGTKQNINGSLYSRSNHKKQLNGAMSHASLPYSSLSSSPSSPVSPPFCDKSSAAAVDVIILMLVIVAGGFLFTPYLKYLCTQAVEIMPLAVVLLDEVVYQVPAIYIAGVVLMFTVGIAGWELMQHKARKCDNPKCRGLRKAVEFDIQLESEKCVKSMGSSSSLLSSSSSFSTCPTVFTQEAPWKSNLDLGGDQKELEAELRRMAPPNGRAVLIFRLPCGCPIARMEVWGPKKPRKSKK</sequence>
<gene>
    <name evidence="2" type="ORF">KP509_03G075200</name>
</gene>
<reference evidence="2" key="1">
    <citation type="submission" date="2021-08" db="EMBL/GenBank/DDBJ databases">
        <title>WGS assembly of Ceratopteris richardii.</title>
        <authorList>
            <person name="Marchant D.B."/>
            <person name="Chen G."/>
            <person name="Jenkins J."/>
            <person name="Shu S."/>
            <person name="Leebens-Mack J."/>
            <person name="Grimwood J."/>
            <person name="Schmutz J."/>
            <person name="Soltis P."/>
            <person name="Soltis D."/>
            <person name="Chen Z.-H."/>
        </authorList>
    </citation>
    <scope>NUCLEOTIDE SEQUENCE</scope>
    <source>
        <strain evidence="2">Whitten #5841</strain>
        <tissue evidence="2">Leaf</tissue>
    </source>
</reference>
<keyword evidence="1" id="KW-0472">Membrane</keyword>
<evidence type="ECO:0000256" key="1">
    <source>
        <dbReference type="SAM" id="Phobius"/>
    </source>
</evidence>
<evidence type="ECO:0008006" key="4">
    <source>
        <dbReference type="Google" id="ProtNLM"/>
    </source>
</evidence>
<feature type="transmembrane region" description="Helical" evidence="1">
    <location>
        <begin position="82"/>
        <end position="105"/>
    </location>
</feature>
<dbReference type="PANTHER" id="PTHR46996">
    <property type="entry name" value="OS05G0488500 PROTEIN"/>
    <property type="match status" value="1"/>
</dbReference>
<dbReference type="AlphaFoldDB" id="A0A8T2V570"/>
<dbReference type="OMA" id="IAGWELM"/>
<feature type="transmembrane region" description="Helical" evidence="1">
    <location>
        <begin position="125"/>
        <end position="148"/>
    </location>
</feature>
<evidence type="ECO:0000313" key="3">
    <source>
        <dbReference type="Proteomes" id="UP000825935"/>
    </source>
</evidence>
<organism evidence="2 3">
    <name type="scientific">Ceratopteris richardii</name>
    <name type="common">Triangle waterfern</name>
    <dbReference type="NCBI Taxonomy" id="49495"/>
    <lineage>
        <taxon>Eukaryota</taxon>
        <taxon>Viridiplantae</taxon>
        <taxon>Streptophyta</taxon>
        <taxon>Embryophyta</taxon>
        <taxon>Tracheophyta</taxon>
        <taxon>Polypodiopsida</taxon>
        <taxon>Polypodiidae</taxon>
        <taxon>Polypodiales</taxon>
        <taxon>Pteridineae</taxon>
        <taxon>Pteridaceae</taxon>
        <taxon>Parkerioideae</taxon>
        <taxon>Ceratopteris</taxon>
    </lineage>
</organism>